<dbReference type="InterPro" id="IPR045031">
    <property type="entry name" value="DHP_synth-like"/>
</dbReference>
<comment type="pathway">
    <text evidence="3 12">Cofactor biosynthesis; tetrahydrofolate biosynthesis; 7,8-dihydrofolate from 2-amino-4-hydroxy-6-hydroxymethyl-7,8-dihydropteridine diphosphate and 4-aminobenzoate: step 1/2.</text>
</comment>
<evidence type="ECO:0000256" key="2">
    <source>
        <dbReference type="ARBA" id="ARBA00001946"/>
    </source>
</evidence>
<dbReference type="AlphaFoldDB" id="A0A6J4PSL6"/>
<dbReference type="PROSITE" id="PS00792">
    <property type="entry name" value="DHPS_1"/>
    <property type="match status" value="1"/>
</dbReference>
<comment type="similarity">
    <text evidence="4 12">Belongs to the DHPS family.</text>
</comment>
<evidence type="ECO:0000256" key="4">
    <source>
        <dbReference type="ARBA" id="ARBA00009503"/>
    </source>
</evidence>
<dbReference type="GO" id="GO:0004156">
    <property type="term" value="F:dihydropteroate synthase activity"/>
    <property type="evidence" value="ECO:0007669"/>
    <property type="project" value="UniProtKB-EC"/>
</dbReference>
<keyword evidence="9 12" id="KW-0460">Magnesium</keyword>
<evidence type="ECO:0000256" key="8">
    <source>
        <dbReference type="ARBA" id="ARBA00022723"/>
    </source>
</evidence>
<dbReference type="PROSITE" id="PS50972">
    <property type="entry name" value="PTERIN_BINDING"/>
    <property type="match status" value="1"/>
</dbReference>
<evidence type="ECO:0000256" key="7">
    <source>
        <dbReference type="ARBA" id="ARBA00022679"/>
    </source>
</evidence>
<dbReference type="GO" id="GO:0046872">
    <property type="term" value="F:metal ion binding"/>
    <property type="evidence" value="ECO:0007669"/>
    <property type="project" value="UniProtKB-KW"/>
</dbReference>
<evidence type="ECO:0000256" key="12">
    <source>
        <dbReference type="RuleBase" id="RU361205"/>
    </source>
</evidence>
<keyword evidence="7 12" id="KW-0808">Transferase</keyword>
<dbReference type="InterPro" id="IPR011005">
    <property type="entry name" value="Dihydropteroate_synth-like_sf"/>
</dbReference>
<dbReference type="InterPro" id="IPR000489">
    <property type="entry name" value="Pterin-binding_dom"/>
</dbReference>
<dbReference type="InterPro" id="IPR006390">
    <property type="entry name" value="DHP_synth_dom"/>
</dbReference>
<dbReference type="PANTHER" id="PTHR20941:SF1">
    <property type="entry name" value="FOLIC ACID SYNTHESIS PROTEIN FOL1"/>
    <property type="match status" value="1"/>
</dbReference>
<keyword evidence="10 12" id="KW-0289">Folate biosynthesis</keyword>
<dbReference type="EMBL" id="CADCVD010000010">
    <property type="protein sequence ID" value="CAA9424812.1"/>
    <property type="molecule type" value="Genomic_DNA"/>
</dbReference>
<dbReference type="NCBIfam" id="TIGR01496">
    <property type="entry name" value="DHPS"/>
    <property type="match status" value="1"/>
</dbReference>
<dbReference type="Pfam" id="PF00809">
    <property type="entry name" value="Pterin_bind"/>
    <property type="match status" value="1"/>
</dbReference>
<evidence type="ECO:0000256" key="9">
    <source>
        <dbReference type="ARBA" id="ARBA00022842"/>
    </source>
</evidence>
<keyword evidence="8 12" id="KW-0479">Metal-binding</keyword>
<dbReference type="GO" id="GO:0046656">
    <property type="term" value="P:folic acid biosynthetic process"/>
    <property type="evidence" value="ECO:0007669"/>
    <property type="project" value="UniProtKB-KW"/>
</dbReference>
<sequence>MAGGPTARRTTRAGRLNFGSGPVLMGILNVTPDSFSDGGEFFGLDASVAQASKMLDEGARIIDVGGESTRPGADPVSPEEELNRVVPVIERIVEAHPETVVSVDTYRASTAEAALDAGASIINDVRALSDPRMAEVTAERGVPVVLIHMLGEPKSMQKNPRYEDVVREVRDYLAGRAERAITAGVPEENIILDPGIGFGKTLEHNLKLLDRLDVIVSLGFPVLIGLSRKSFLGKVAGSDDAKARLFATLASNVMAFERGATIFRVHDVRPNREALETAAAVRRG</sequence>
<name>A0A6J4PSL6_9ACTN</name>
<dbReference type="Gene3D" id="3.20.20.20">
    <property type="entry name" value="Dihydropteroate synthase-like"/>
    <property type="match status" value="1"/>
</dbReference>
<protein>
    <recommendedName>
        <fullName evidence="6 12">Dihydropteroate synthase</fullName>
        <shortName evidence="12">DHPS</shortName>
        <ecNumber evidence="5 12">2.5.1.15</ecNumber>
    </recommendedName>
    <alternativeName>
        <fullName evidence="11 12">Dihydropteroate pyrophosphorylase</fullName>
    </alternativeName>
</protein>
<dbReference type="UniPathway" id="UPA00077">
    <property type="reaction ID" value="UER00156"/>
</dbReference>
<dbReference type="GO" id="GO:0046654">
    <property type="term" value="P:tetrahydrofolate biosynthetic process"/>
    <property type="evidence" value="ECO:0007669"/>
    <property type="project" value="UniProtKB-UniPathway"/>
</dbReference>
<organism evidence="14">
    <name type="scientific">uncultured Rubrobacteraceae bacterium</name>
    <dbReference type="NCBI Taxonomy" id="349277"/>
    <lineage>
        <taxon>Bacteria</taxon>
        <taxon>Bacillati</taxon>
        <taxon>Actinomycetota</taxon>
        <taxon>Rubrobacteria</taxon>
        <taxon>Rubrobacterales</taxon>
        <taxon>Rubrobacteraceae</taxon>
        <taxon>environmental samples</taxon>
    </lineage>
</organism>
<evidence type="ECO:0000256" key="10">
    <source>
        <dbReference type="ARBA" id="ARBA00022909"/>
    </source>
</evidence>
<reference evidence="14" key="1">
    <citation type="submission" date="2020-02" db="EMBL/GenBank/DDBJ databases">
        <authorList>
            <person name="Meier V. D."/>
        </authorList>
    </citation>
    <scope>NUCLEOTIDE SEQUENCE</scope>
    <source>
        <strain evidence="14">AVDCRST_MAG37</strain>
    </source>
</reference>
<dbReference type="GO" id="GO:0005829">
    <property type="term" value="C:cytosol"/>
    <property type="evidence" value="ECO:0007669"/>
    <property type="project" value="TreeGrafter"/>
</dbReference>
<dbReference type="EC" id="2.5.1.15" evidence="5 12"/>
<dbReference type="CDD" id="cd00739">
    <property type="entry name" value="DHPS"/>
    <property type="match status" value="1"/>
</dbReference>
<evidence type="ECO:0000259" key="13">
    <source>
        <dbReference type="PROSITE" id="PS50972"/>
    </source>
</evidence>
<dbReference type="PANTHER" id="PTHR20941">
    <property type="entry name" value="FOLATE SYNTHESIS PROTEINS"/>
    <property type="match status" value="1"/>
</dbReference>
<dbReference type="SUPFAM" id="SSF51717">
    <property type="entry name" value="Dihydropteroate synthetase-like"/>
    <property type="match status" value="1"/>
</dbReference>
<gene>
    <name evidence="14" type="ORF">AVDCRST_MAG37-182</name>
</gene>
<proteinExistence type="inferred from homology"/>
<evidence type="ECO:0000256" key="1">
    <source>
        <dbReference type="ARBA" id="ARBA00000012"/>
    </source>
</evidence>
<evidence type="ECO:0000256" key="6">
    <source>
        <dbReference type="ARBA" id="ARBA00016919"/>
    </source>
</evidence>
<evidence type="ECO:0000256" key="11">
    <source>
        <dbReference type="ARBA" id="ARBA00030193"/>
    </source>
</evidence>
<evidence type="ECO:0000256" key="3">
    <source>
        <dbReference type="ARBA" id="ARBA00004763"/>
    </source>
</evidence>
<evidence type="ECO:0000313" key="14">
    <source>
        <dbReference type="EMBL" id="CAA9424812.1"/>
    </source>
</evidence>
<comment type="cofactor">
    <cofactor evidence="2 12">
        <name>Mg(2+)</name>
        <dbReference type="ChEBI" id="CHEBI:18420"/>
    </cofactor>
</comment>
<dbReference type="FunFam" id="3.20.20.20:FF:000006">
    <property type="entry name" value="Dihydropteroate synthase"/>
    <property type="match status" value="1"/>
</dbReference>
<comment type="catalytic activity">
    <reaction evidence="1">
        <text>(7,8-dihydropterin-6-yl)methyl diphosphate + 4-aminobenzoate = 7,8-dihydropteroate + diphosphate</text>
        <dbReference type="Rhea" id="RHEA:19949"/>
        <dbReference type="ChEBI" id="CHEBI:17836"/>
        <dbReference type="ChEBI" id="CHEBI:17839"/>
        <dbReference type="ChEBI" id="CHEBI:33019"/>
        <dbReference type="ChEBI" id="CHEBI:72950"/>
        <dbReference type="EC" id="2.5.1.15"/>
    </reaction>
</comment>
<evidence type="ECO:0000256" key="5">
    <source>
        <dbReference type="ARBA" id="ARBA00012458"/>
    </source>
</evidence>
<feature type="domain" description="Pterin-binding" evidence="13">
    <location>
        <begin position="22"/>
        <end position="276"/>
    </location>
</feature>
<accession>A0A6J4PSL6</accession>
<comment type="function">
    <text evidence="12">Catalyzes the condensation of para-aminobenzoate (pABA) with 6-hydroxymethyl-7,8-dihydropterin diphosphate (DHPt-PP) to form 7,8-dihydropteroate (H2Pte), the immediate precursor of folate derivatives.</text>
</comment>
<dbReference type="PROSITE" id="PS00793">
    <property type="entry name" value="DHPS_2"/>
    <property type="match status" value="1"/>
</dbReference>